<dbReference type="InterPro" id="IPR051397">
    <property type="entry name" value="Zn-ADH-like_protein"/>
</dbReference>
<keyword evidence="3" id="KW-1185">Reference proteome</keyword>
<dbReference type="InterPro" id="IPR013154">
    <property type="entry name" value="ADH-like_N"/>
</dbReference>
<dbReference type="InterPro" id="IPR036291">
    <property type="entry name" value="NAD(P)-bd_dom_sf"/>
</dbReference>
<organism evidence="2 3">
    <name type="scientific">Solimonas marina</name>
    <dbReference type="NCBI Taxonomy" id="2714601"/>
    <lineage>
        <taxon>Bacteria</taxon>
        <taxon>Pseudomonadati</taxon>
        <taxon>Pseudomonadota</taxon>
        <taxon>Gammaproteobacteria</taxon>
        <taxon>Nevskiales</taxon>
        <taxon>Nevskiaceae</taxon>
        <taxon>Solimonas</taxon>
    </lineage>
</organism>
<dbReference type="InterPro" id="IPR013149">
    <property type="entry name" value="ADH-like_C"/>
</dbReference>
<dbReference type="GO" id="GO:0043957">
    <property type="term" value="F:acryloyl-CoA reductase (NADPH) activity"/>
    <property type="evidence" value="ECO:0007669"/>
    <property type="project" value="TreeGrafter"/>
</dbReference>
<sequence length="334" mass="35282">MTSFTALRVHSPEKNHTEARFEPLDVDALSPGEVVVRVAWTGINYKDALAVTGKGRILKGFPKVPGIDLAGHVESSSDPRYQPGDAVLVTGCNIGEVYDGGYAEVARVAADSIIRKPDGLTLRETMAIGTAGFTAAFALRRMLENHQAPEMGPIAVTGPTGGVGSVAIDLFKRAGFTVHAITGKAGKADDYLQALGADEVVSRQSLAVGSKPLESAVWGGAVDNLGGDTLAMLTRTVKPWGNIASIGLAQSHELTTTVMPFILRGVSLLGIHSVECPRAWREDIWAKLAGAWKPRVLDRIVTREIALKDLPAACEDLIAGTVTGRTLVRVSGAE</sequence>
<dbReference type="AlphaFoldDB" id="A0A969W532"/>
<gene>
    <name evidence="2" type="ORF">G7Y82_00285</name>
</gene>
<dbReference type="NCBIfam" id="TIGR02823">
    <property type="entry name" value="oxido_YhdH"/>
    <property type="match status" value="1"/>
</dbReference>
<dbReference type="Gene3D" id="3.90.180.10">
    <property type="entry name" value="Medium-chain alcohol dehydrogenases, catalytic domain"/>
    <property type="match status" value="1"/>
</dbReference>
<dbReference type="InterPro" id="IPR014188">
    <property type="entry name" value="Acrylyl-CoA_reductase_AcuI"/>
</dbReference>
<evidence type="ECO:0000259" key="1">
    <source>
        <dbReference type="SMART" id="SM00829"/>
    </source>
</evidence>
<accession>A0A969W532</accession>
<comment type="caution">
    <text evidence="2">The sequence shown here is derived from an EMBL/GenBank/DDBJ whole genome shotgun (WGS) entry which is preliminary data.</text>
</comment>
<dbReference type="InterPro" id="IPR020843">
    <property type="entry name" value="ER"/>
</dbReference>
<dbReference type="EMBL" id="JAAVXB010000001">
    <property type="protein sequence ID" value="NKF20732.1"/>
    <property type="molecule type" value="Genomic_DNA"/>
</dbReference>
<reference evidence="2" key="1">
    <citation type="submission" date="2020-03" db="EMBL/GenBank/DDBJ databases">
        <title>Solimonas marina sp. nov., isolated from deep seawater of the Pacific Ocean.</title>
        <authorList>
            <person name="Liu X."/>
            <person name="Lai Q."/>
            <person name="Sun F."/>
            <person name="Gai Y."/>
            <person name="Li G."/>
            <person name="Shao Z."/>
        </authorList>
    </citation>
    <scope>NUCLEOTIDE SEQUENCE</scope>
    <source>
        <strain evidence="2">C16B3</strain>
    </source>
</reference>
<dbReference type="SUPFAM" id="SSF50129">
    <property type="entry name" value="GroES-like"/>
    <property type="match status" value="1"/>
</dbReference>
<dbReference type="SUPFAM" id="SSF51735">
    <property type="entry name" value="NAD(P)-binding Rossmann-fold domains"/>
    <property type="match status" value="1"/>
</dbReference>
<dbReference type="GO" id="GO:0043958">
    <property type="term" value="F:acryloyl-CoA reductase (NADH) activity"/>
    <property type="evidence" value="ECO:0007669"/>
    <property type="project" value="UniProtKB-EC"/>
</dbReference>
<evidence type="ECO:0000313" key="2">
    <source>
        <dbReference type="EMBL" id="NKF20732.1"/>
    </source>
</evidence>
<keyword evidence="2" id="KW-0560">Oxidoreductase</keyword>
<dbReference type="PANTHER" id="PTHR43677">
    <property type="entry name" value="SHORT-CHAIN DEHYDROGENASE/REDUCTASE"/>
    <property type="match status" value="1"/>
</dbReference>
<dbReference type="CDD" id="cd05280">
    <property type="entry name" value="MDR_yhdh_yhfp"/>
    <property type="match status" value="1"/>
</dbReference>
<dbReference type="Gene3D" id="3.40.50.720">
    <property type="entry name" value="NAD(P)-binding Rossmann-like Domain"/>
    <property type="match status" value="1"/>
</dbReference>
<dbReference type="PANTHER" id="PTHR43677:SF1">
    <property type="entry name" value="ACRYLYL-COA REDUCTASE ACUI-RELATED"/>
    <property type="match status" value="1"/>
</dbReference>
<name>A0A969W532_9GAMM</name>
<dbReference type="Pfam" id="PF00107">
    <property type="entry name" value="ADH_zinc_N"/>
    <property type="match status" value="1"/>
</dbReference>
<proteinExistence type="predicted"/>
<dbReference type="EC" id="1.3.1.95" evidence="2"/>
<dbReference type="Pfam" id="PF08240">
    <property type="entry name" value="ADH_N"/>
    <property type="match status" value="1"/>
</dbReference>
<protein>
    <submittedName>
        <fullName evidence="2">Acryloyl-CoA reductase</fullName>
        <ecNumber evidence="2">1.3.1.95</ecNumber>
    </submittedName>
</protein>
<dbReference type="RefSeq" id="WP_168145999.1">
    <property type="nucleotide sequence ID" value="NZ_JAAVXB010000001.1"/>
</dbReference>
<evidence type="ECO:0000313" key="3">
    <source>
        <dbReference type="Proteomes" id="UP000653472"/>
    </source>
</evidence>
<dbReference type="SMART" id="SM00829">
    <property type="entry name" value="PKS_ER"/>
    <property type="match status" value="1"/>
</dbReference>
<feature type="domain" description="Enoyl reductase (ER)" evidence="1">
    <location>
        <begin position="16"/>
        <end position="328"/>
    </location>
</feature>
<dbReference type="Proteomes" id="UP000653472">
    <property type="component" value="Unassembled WGS sequence"/>
</dbReference>
<dbReference type="InterPro" id="IPR011032">
    <property type="entry name" value="GroES-like_sf"/>
</dbReference>